<dbReference type="EMBL" id="JBJJXI010000104">
    <property type="protein sequence ID" value="KAL3392470.1"/>
    <property type="molecule type" value="Genomic_DNA"/>
</dbReference>
<gene>
    <name evidence="1" type="ORF">TKK_012994</name>
</gene>
<proteinExistence type="predicted"/>
<name>A0ABD2WHE1_9HYME</name>
<protein>
    <submittedName>
        <fullName evidence="1">Uncharacterized protein</fullName>
    </submittedName>
</protein>
<sequence length="127" mass="15191">MLWLRHFRSVIWKPREVATARDCEVSRTDKESVVVLATPTKDFGRDVDYLSLLAQFCKSFSSASNREHLYYIPAQQREKCRRGYIHSYLYLPSVRARSNISYARVCHKYNETRRAHLCRYSQLQRRQ</sequence>
<accession>A0ABD2WHE1</accession>
<evidence type="ECO:0000313" key="1">
    <source>
        <dbReference type="EMBL" id="KAL3392470.1"/>
    </source>
</evidence>
<organism evidence="1 2">
    <name type="scientific">Trichogramma kaykai</name>
    <dbReference type="NCBI Taxonomy" id="54128"/>
    <lineage>
        <taxon>Eukaryota</taxon>
        <taxon>Metazoa</taxon>
        <taxon>Ecdysozoa</taxon>
        <taxon>Arthropoda</taxon>
        <taxon>Hexapoda</taxon>
        <taxon>Insecta</taxon>
        <taxon>Pterygota</taxon>
        <taxon>Neoptera</taxon>
        <taxon>Endopterygota</taxon>
        <taxon>Hymenoptera</taxon>
        <taxon>Apocrita</taxon>
        <taxon>Proctotrupomorpha</taxon>
        <taxon>Chalcidoidea</taxon>
        <taxon>Trichogrammatidae</taxon>
        <taxon>Trichogramma</taxon>
    </lineage>
</organism>
<comment type="caution">
    <text evidence="1">The sequence shown here is derived from an EMBL/GenBank/DDBJ whole genome shotgun (WGS) entry which is preliminary data.</text>
</comment>
<reference evidence="1 2" key="1">
    <citation type="journal article" date="2024" name="bioRxiv">
        <title>A reference genome for Trichogramma kaykai: A tiny desert-dwelling parasitoid wasp with competing sex-ratio distorters.</title>
        <authorList>
            <person name="Culotta J."/>
            <person name="Lindsey A.R."/>
        </authorList>
    </citation>
    <scope>NUCLEOTIDE SEQUENCE [LARGE SCALE GENOMIC DNA]</scope>
    <source>
        <strain evidence="1 2">KSX58</strain>
    </source>
</reference>
<dbReference type="AlphaFoldDB" id="A0ABD2WHE1"/>
<keyword evidence="2" id="KW-1185">Reference proteome</keyword>
<dbReference type="Proteomes" id="UP001627154">
    <property type="component" value="Unassembled WGS sequence"/>
</dbReference>
<evidence type="ECO:0000313" key="2">
    <source>
        <dbReference type="Proteomes" id="UP001627154"/>
    </source>
</evidence>